<dbReference type="InterPro" id="IPR003691">
    <property type="entry name" value="FluC"/>
</dbReference>
<comment type="caution">
    <text evidence="11">The sequence shown here is derived from an EMBL/GenBank/DDBJ whole genome shotgun (WGS) entry which is preliminary data.</text>
</comment>
<dbReference type="HAMAP" id="MF_00454">
    <property type="entry name" value="FluC"/>
    <property type="match status" value="1"/>
</dbReference>
<dbReference type="GO" id="GO:0046872">
    <property type="term" value="F:metal ion binding"/>
    <property type="evidence" value="ECO:0007669"/>
    <property type="project" value="UniProtKB-KW"/>
</dbReference>
<evidence type="ECO:0000256" key="5">
    <source>
        <dbReference type="ARBA" id="ARBA00023136"/>
    </source>
</evidence>
<evidence type="ECO:0000256" key="6">
    <source>
        <dbReference type="ARBA" id="ARBA00023303"/>
    </source>
</evidence>
<proteinExistence type="inferred from homology"/>
<evidence type="ECO:0000256" key="8">
    <source>
        <dbReference type="ARBA" id="ARBA00035585"/>
    </source>
</evidence>
<dbReference type="RefSeq" id="WP_248252261.1">
    <property type="nucleotide sequence ID" value="NZ_JAIWJX010000002.1"/>
</dbReference>
<keyword evidence="10" id="KW-0479">Metal-binding</keyword>
<dbReference type="GO" id="GO:0062054">
    <property type="term" value="F:fluoride channel activity"/>
    <property type="evidence" value="ECO:0007669"/>
    <property type="project" value="UniProtKB-UniRule"/>
</dbReference>
<organism evidence="11 12">
    <name type="scientific">Fictibacillus marinisediminis</name>
    <dbReference type="NCBI Taxonomy" id="2878389"/>
    <lineage>
        <taxon>Bacteria</taxon>
        <taxon>Bacillati</taxon>
        <taxon>Bacillota</taxon>
        <taxon>Bacilli</taxon>
        <taxon>Bacillales</taxon>
        <taxon>Fictibacillaceae</taxon>
        <taxon>Fictibacillus</taxon>
    </lineage>
</organism>
<feature type="transmembrane region" description="Helical" evidence="10">
    <location>
        <begin position="65"/>
        <end position="85"/>
    </location>
</feature>
<feature type="binding site" evidence="10">
    <location>
        <position position="78"/>
    </location>
    <ligand>
        <name>Na(+)</name>
        <dbReference type="ChEBI" id="CHEBI:29101"/>
        <note>structural</note>
    </ligand>
</feature>
<keyword evidence="4 10" id="KW-1133">Transmembrane helix</keyword>
<dbReference type="NCBIfam" id="TIGR00494">
    <property type="entry name" value="crcB"/>
    <property type="match status" value="1"/>
</dbReference>
<protein>
    <recommendedName>
        <fullName evidence="10">Fluoride-specific ion channel FluC</fullName>
    </recommendedName>
</protein>
<comment type="subcellular location">
    <subcellularLocation>
        <location evidence="1 10">Cell membrane</location>
        <topology evidence="1 10">Multi-pass membrane protein</topology>
    </subcellularLocation>
</comment>
<dbReference type="GO" id="GO:0005886">
    <property type="term" value="C:plasma membrane"/>
    <property type="evidence" value="ECO:0007669"/>
    <property type="project" value="UniProtKB-SubCell"/>
</dbReference>
<dbReference type="PANTHER" id="PTHR28259">
    <property type="entry name" value="FLUORIDE EXPORT PROTEIN 1-RELATED"/>
    <property type="match status" value="1"/>
</dbReference>
<comment type="catalytic activity">
    <reaction evidence="8">
        <text>fluoride(in) = fluoride(out)</text>
        <dbReference type="Rhea" id="RHEA:76159"/>
        <dbReference type="ChEBI" id="CHEBI:17051"/>
    </reaction>
    <physiologicalReaction direction="left-to-right" evidence="8">
        <dbReference type="Rhea" id="RHEA:76160"/>
    </physiologicalReaction>
</comment>
<gene>
    <name evidence="10 11" type="primary">crcB</name>
    <name evidence="10" type="synonym">fluC</name>
    <name evidence="11" type="ORF">LCY76_08445</name>
</gene>
<evidence type="ECO:0000313" key="12">
    <source>
        <dbReference type="Proteomes" id="UP001139011"/>
    </source>
</evidence>
<dbReference type="PANTHER" id="PTHR28259:SF1">
    <property type="entry name" value="FLUORIDE EXPORT PROTEIN 1-RELATED"/>
    <property type="match status" value="1"/>
</dbReference>
<keyword evidence="10" id="KW-0406">Ion transport</keyword>
<evidence type="ECO:0000256" key="9">
    <source>
        <dbReference type="ARBA" id="ARBA00049940"/>
    </source>
</evidence>
<feature type="binding site" evidence="10">
    <location>
        <position position="75"/>
    </location>
    <ligand>
        <name>Na(+)</name>
        <dbReference type="ChEBI" id="CHEBI:29101"/>
        <note>structural</note>
    </ligand>
</feature>
<evidence type="ECO:0000313" key="11">
    <source>
        <dbReference type="EMBL" id="MCK6256621.1"/>
    </source>
</evidence>
<evidence type="ECO:0000256" key="4">
    <source>
        <dbReference type="ARBA" id="ARBA00022989"/>
    </source>
</evidence>
<dbReference type="GO" id="GO:0140114">
    <property type="term" value="P:cellular detoxification of fluoride"/>
    <property type="evidence" value="ECO:0007669"/>
    <property type="project" value="UniProtKB-UniRule"/>
</dbReference>
<evidence type="ECO:0000256" key="10">
    <source>
        <dbReference type="HAMAP-Rule" id="MF_00454"/>
    </source>
</evidence>
<evidence type="ECO:0000256" key="3">
    <source>
        <dbReference type="ARBA" id="ARBA00022692"/>
    </source>
</evidence>
<comment type="activity regulation">
    <text evidence="10">Na(+) is not transported, but it plays an essential structural role and its presence is essential for fluoride channel function.</text>
</comment>
<keyword evidence="10" id="KW-0813">Transport</keyword>
<keyword evidence="5 10" id="KW-0472">Membrane</keyword>
<keyword evidence="10" id="KW-0915">Sodium</keyword>
<dbReference type="AlphaFoldDB" id="A0A9X1XAI8"/>
<keyword evidence="12" id="KW-1185">Reference proteome</keyword>
<dbReference type="EMBL" id="JAIWJX010000002">
    <property type="protein sequence ID" value="MCK6256621.1"/>
    <property type="molecule type" value="Genomic_DNA"/>
</dbReference>
<name>A0A9X1XAI8_9BACL</name>
<evidence type="ECO:0000256" key="7">
    <source>
        <dbReference type="ARBA" id="ARBA00035120"/>
    </source>
</evidence>
<comment type="similarity">
    <text evidence="7 10">Belongs to the fluoride channel Fluc/FEX (TC 1.A.43) family.</text>
</comment>
<feature type="transmembrane region" description="Helical" evidence="10">
    <location>
        <begin position="32"/>
        <end position="53"/>
    </location>
</feature>
<accession>A0A9X1XAI8</accession>
<evidence type="ECO:0000256" key="1">
    <source>
        <dbReference type="ARBA" id="ARBA00004651"/>
    </source>
</evidence>
<keyword evidence="2 10" id="KW-1003">Cell membrane</keyword>
<dbReference type="Proteomes" id="UP001139011">
    <property type="component" value="Unassembled WGS sequence"/>
</dbReference>
<dbReference type="Pfam" id="PF02537">
    <property type="entry name" value="CRCB"/>
    <property type="match status" value="1"/>
</dbReference>
<evidence type="ECO:0000256" key="2">
    <source>
        <dbReference type="ARBA" id="ARBA00022475"/>
    </source>
</evidence>
<feature type="transmembrane region" description="Helical" evidence="10">
    <location>
        <begin position="97"/>
        <end position="121"/>
    </location>
</feature>
<sequence length="132" mass="14150">MLLYVLVGLAGIAGALLRYGLGLGIALVWEGSYPLATFLTNMAGSFALGYLTFRIGRNPRIHPYLMTVLGTGLIGSFTTFSTFTVENIQLLQTGRTATAVLYIILSLLGGLTMSWLGFLLGSLTRGGEEQRV</sequence>
<comment type="function">
    <text evidence="9 10">Fluoride-specific ion channel. Important for reducing fluoride concentration in the cell, thus reducing its toxicity.</text>
</comment>
<keyword evidence="6 10" id="KW-0407">Ion channel</keyword>
<reference evidence="11" key="1">
    <citation type="submission" date="2021-09" db="EMBL/GenBank/DDBJ databases">
        <title>Genome analysis of Fictibacillus sp. KIGAM418 isolated from marine sediment.</title>
        <authorList>
            <person name="Seo M.-J."/>
            <person name="Cho E.-S."/>
            <person name="Hwang C.Y."/>
        </authorList>
    </citation>
    <scope>NUCLEOTIDE SEQUENCE</scope>
    <source>
        <strain evidence="11">KIGAM418</strain>
    </source>
</reference>
<keyword evidence="3 10" id="KW-0812">Transmembrane</keyword>